<keyword evidence="3" id="KW-1185">Reference proteome</keyword>
<organism evidence="2 3">
    <name type="scientific">Venturia effusa</name>
    <dbReference type="NCBI Taxonomy" id="50376"/>
    <lineage>
        <taxon>Eukaryota</taxon>
        <taxon>Fungi</taxon>
        <taxon>Dikarya</taxon>
        <taxon>Ascomycota</taxon>
        <taxon>Pezizomycotina</taxon>
        <taxon>Dothideomycetes</taxon>
        <taxon>Pleosporomycetidae</taxon>
        <taxon>Venturiales</taxon>
        <taxon>Venturiaceae</taxon>
        <taxon>Venturia</taxon>
    </lineage>
</organism>
<feature type="region of interest" description="Disordered" evidence="1">
    <location>
        <begin position="246"/>
        <end position="382"/>
    </location>
</feature>
<feature type="compositionally biased region" description="Polar residues" evidence="1">
    <location>
        <begin position="319"/>
        <end position="335"/>
    </location>
</feature>
<accession>A0A517LB10</accession>
<feature type="region of interest" description="Disordered" evidence="1">
    <location>
        <begin position="102"/>
        <end position="126"/>
    </location>
</feature>
<proteinExistence type="predicted"/>
<protein>
    <submittedName>
        <fullName evidence="2">Uncharacterized protein</fullName>
    </submittedName>
</protein>
<dbReference type="AlphaFoldDB" id="A0A517LB10"/>
<evidence type="ECO:0000313" key="2">
    <source>
        <dbReference type="EMBL" id="QDS72821.1"/>
    </source>
</evidence>
<reference evidence="2 3" key="1">
    <citation type="submission" date="2019-07" db="EMBL/GenBank/DDBJ databases">
        <title>Finished genome of Venturia effusa.</title>
        <authorList>
            <person name="Young C.A."/>
            <person name="Cox M.P."/>
            <person name="Ganley A.R.D."/>
            <person name="David W.J."/>
        </authorList>
    </citation>
    <scope>NUCLEOTIDE SEQUENCE [LARGE SCALE GENOMIC DNA]</scope>
    <source>
        <strain evidence="3">albino</strain>
    </source>
</reference>
<sequence>MFAARVDQENTIHAQQQAAASKPLNQGLKGLAAKTPARKIPLNDENATEILGGKTGGLKSNGKGLTKNGGKLDKSAFVTPAGPRTRAPLGMKTTNAKANFQTPAPVTAKNSPEKSQQKTLSPRLRRAKVKVLQGEVAKDGDAEEREIEYMPPRAKPLPDYPSDDEFGPDKTFPQLAPENLVKGWPSVYFNPVDDNGVSLLDKQAAEQDAAAAKYEDELLQKAMDEDDRYLEAAALDELSFELTPATSFQAPAENPASPDPPKRKLKSNAPPTLMSRSAAMALSKPSKPSSAPSFSAPTAAARARVPLGGILARKPNRPGTESVSGRFTSTTSHNTLGYAKGRAASSNLKKPLSSVFKDGGEGLKGGVNSAPPAPKAPKIDPLKELEDMIRARDMGEDDDDPFGNGGGVSLVQEDDEYADFQMKMPSADE</sequence>
<dbReference type="EMBL" id="CP042192">
    <property type="protein sequence ID" value="QDS72821.1"/>
    <property type="molecule type" value="Genomic_DNA"/>
</dbReference>
<evidence type="ECO:0000313" key="3">
    <source>
        <dbReference type="Proteomes" id="UP000316270"/>
    </source>
</evidence>
<feature type="compositionally biased region" description="Basic and acidic residues" evidence="1">
    <location>
        <begin position="1"/>
        <end position="10"/>
    </location>
</feature>
<feature type="compositionally biased region" description="Low complexity" evidence="1">
    <location>
        <begin position="57"/>
        <end position="69"/>
    </location>
</feature>
<evidence type="ECO:0000256" key="1">
    <source>
        <dbReference type="SAM" id="MobiDB-lite"/>
    </source>
</evidence>
<gene>
    <name evidence="2" type="ORF">FKW77_006769</name>
</gene>
<dbReference type="OrthoDB" id="5327145at2759"/>
<feature type="region of interest" description="Disordered" evidence="1">
    <location>
        <begin position="1"/>
        <end position="90"/>
    </location>
</feature>
<feature type="compositionally biased region" description="Low complexity" evidence="1">
    <location>
        <begin position="277"/>
        <end position="303"/>
    </location>
</feature>
<name>A0A517LB10_9PEZI</name>
<dbReference type="Proteomes" id="UP000316270">
    <property type="component" value="Chromosome 8"/>
</dbReference>